<dbReference type="Proteomes" id="UP001597549">
    <property type="component" value="Unassembled WGS sequence"/>
</dbReference>
<sequence>MYGTKTNTNTYTLIDIRKTFENCEADIRTIARRTGKWTMDYVDNLMHDILKLAENGYIATVSIALKDANDTVKRATKFTINESGNNSDSARPGQNNDWENIVNTHLTVYLAYTTKWHALTEQQKKDFQRNNNFRIGWITTTDDTSFSHLNSGTAQLYANKGYELQKTNFK</sequence>
<reference evidence="3" key="1">
    <citation type="journal article" date="2019" name="Int. J. Syst. Evol. Microbiol.">
        <title>The Global Catalogue of Microorganisms (GCM) 10K type strain sequencing project: providing services to taxonomists for standard genome sequencing and annotation.</title>
        <authorList>
            <consortium name="The Broad Institute Genomics Platform"/>
            <consortium name="The Broad Institute Genome Sequencing Center for Infectious Disease"/>
            <person name="Wu L."/>
            <person name="Ma J."/>
        </authorList>
    </citation>
    <scope>NUCLEOTIDE SEQUENCE [LARGE SCALE GENOMIC DNA]</scope>
    <source>
        <strain evidence="3">KCTC 52644</strain>
    </source>
</reference>
<name>A0ABW5Z511_9FLAO</name>
<evidence type="ECO:0000313" key="3">
    <source>
        <dbReference type="Proteomes" id="UP001597549"/>
    </source>
</evidence>
<gene>
    <name evidence="2" type="ORF">ACFSX9_02125</name>
</gene>
<dbReference type="InterPro" id="IPR041162">
    <property type="entry name" value="Bact_HORMA_1"/>
</dbReference>
<dbReference type="Pfam" id="PF18138">
    <property type="entry name" value="bacHORMA_1"/>
    <property type="match status" value="1"/>
</dbReference>
<dbReference type="EMBL" id="JBHUOL010000006">
    <property type="protein sequence ID" value="MFD2907523.1"/>
    <property type="molecule type" value="Genomic_DNA"/>
</dbReference>
<protein>
    <recommendedName>
        <fullName evidence="1">Bacterial HORMA domain-containing protein</fullName>
    </recommendedName>
</protein>
<evidence type="ECO:0000313" key="2">
    <source>
        <dbReference type="EMBL" id="MFD2907523.1"/>
    </source>
</evidence>
<evidence type="ECO:0000259" key="1">
    <source>
        <dbReference type="Pfam" id="PF18138"/>
    </source>
</evidence>
<organism evidence="2 3">
    <name type="scientific">Flavobacterium ardleyense</name>
    <dbReference type="NCBI Taxonomy" id="2038737"/>
    <lineage>
        <taxon>Bacteria</taxon>
        <taxon>Pseudomonadati</taxon>
        <taxon>Bacteroidota</taxon>
        <taxon>Flavobacteriia</taxon>
        <taxon>Flavobacteriales</taxon>
        <taxon>Flavobacteriaceae</taxon>
        <taxon>Flavobacterium</taxon>
    </lineage>
</organism>
<keyword evidence="3" id="KW-1185">Reference proteome</keyword>
<dbReference type="RefSeq" id="WP_379803791.1">
    <property type="nucleotide sequence ID" value="NZ_JBHUOL010000006.1"/>
</dbReference>
<comment type="caution">
    <text evidence="2">The sequence shown here is derived from an EMBL/GenBank/DDBJ whole genome shotgun (WGS) entry which is preliminary data.</text>
</comment>
<feature type="domain" description="Bacterial HORMA" evidence="1">
    <location>
        <begin position="1"/>
        <end position="170"/>
    </location>
</feature>
<proteinExistence type="predicted"/>
<accession>A0ABW5Z511</accession>